<dbReference type="Pfam" id="PF00071">
    <property type="entry name" value="Ras"/>
    <property type="match status" value="1"/>
</dbReference>
<dbReference type="PROSITE" id="PS51421">
    <property type="entry name" value="RAS"/>
    <property type="match status" value="1"/>
</dbReference>
<protein>
    <submittedName>
        <fullName evidence="14">G_PROTEIN_RECEP_F1_2 domain-containing protein</fullName>
    </submittedName>
</protein>
<name>A0A8R1Y7M0_PRIPA</name>
<evidence type="ECO:0000256" key="10">
    <source>
        <dbReference type="RuleBase" id="RU000688"/>
    </source>
</evidence>
<dbReference type="GO" id="GO:0005525">
    <property type="term" value="F:GTP binding"/>
    <property type="evidence" value="ECO:0007669"/>
    <property type="project" value="InterPro"/>
</dbReference>
<feature type="transmembrane region" description="Helical" evidence="12">
    <location>
        <begin position="420"/>
        <end position="441"/>
    </location>
</feature>
<dbReference type="EnsemblMetazoa" id="PPA09225.1">
    <property type="protein sequence ID" value="PPA09225.1"/>
    <property type="gene ID" value="WBGene00098779"/>
</dbReference>
<dbReference type="Gene3D" id="3.40.50.300">
    <property type="entry name" value="P-loop containing nucleotide triphosphate hydrolases"/>
    <property type="match status" value="1"/>
</dbReference>
<dbReference type="GO" id="GO:0005886">
    <property type="term" value="C:plasma membrane"/>
    <property type="evidence" value="ECO:0000318"/>
    <property type="project" value="GO_Central"/>
</dbReference>
<feature type="compositionally biased region" description="Low complexity" evidence="11">
    <location>
        <begin position="664"/>
        <end position="677"/>
    </location>
</feature>
<keyword evidence="2" id="KW-1003">Cell membrane</keyword>
<dbReference type="InterPro" id="IPR027417">
    <property type="entry name" value="P-loop_NTPase"/>
</dbReference>
<feature type="compositionally biased region" description="Basic and acidic residues" evidence="11">
    <location>
        <begin position="650"/>
        <end position="663"/>
    </location>
</feature>
<evidence type="ECO:0000256" key="1">
    <source>
        <dbReference type="ARBA" id="ARBA00004651"/>
    </source>
</evidence>
<dbReference type="InterPro" id="IPR000276">
    <property type="entry name" value="GPCR_Rhodpsn"/>
</dbReference>
<dbReference type="GO" id="GO:0003924">
    <property type="term" value="F:GTPase activity"/>
    <property type="evidence" value="ECO:0007669"/>
    <property type="project" value="InterPro"/>
</dbReference>
<dbReference type="InterPro" id="IPR001806">
    <property type="entry name" value="Small_GTPase"/>
</dbReference>
<keyword evidence="8 10" id="KW-0675">Receptor</keyword>
<dbReference type="PANTHER" id="PTHR24248">
    <property type="entry name" value="ADRENERGIC RECEPTOR-RELATED G-PROTEIN COUPLED RECEPTOR"/>
    <property type="match status" value="1"/>
</dbReference>
<keyword evidence="9 10" id="KW-0807">Transducer</keyword>
<dbReference type="GO" id="GO:0007268">
    <property type="term" value="P:chemical synaptic transmission"/>
    <property type="evidence" value="ECO:0000318"/>
    <property type="project" value="GO_Central"/>
</dbReference>
<feature type="transmembrane region" description="Helical" evidence="12">
    <location>
        <begin position="506"/>
        <end position="531"/>
    </location>
</feature>
<dbReference type="InterPro" id="IPR017452">
    <property type="entry name" value="GPCR_Rhodpsn_7TM"/>
</dbReference>
<feature type="domain" description="G-protein coupled receptors family 1 profile" evidence="13">
    <location>
        <begin position="361"/>
        <end position="765"/>
    </location>
</feature>
<keyword evidence="5 10" id="KW-0297">G-protein coupled receptor</keyword>
<dbReference type="GO" id="GO:0045202">
    <property type="term" value="C:synapse"/>
    <property type="evidence" value="ECO:0007669"/>
    <property type="project" value="GOC"/>
</dbReference>
<dbReference type="GO" id="GO:0007198">
    <property type="term" value="P:adenylate cyclase-inhibiting serotonin receptor signaling pathway"/>
    <property type="evidence" value="ECO:0000318"/>
    <property type="project" value="GO_Central"/>
</dbReference>
<keyword evidence="4 12" id="KW-1133">Transmembrane helix</keyword>
<dbReference type="Gene3D" id="1.20.1070.10">
    <property type="entry name" value="Rhodopsin 7-helix transmembrane proteins"/>
    <property type="match status" value="2"/>
</dbReference>
<feature type="transmembrane region" description="Helical" evidence="12">
    <location>
        <begin position="346"/>
        <end position="369"/>
    </location>
</feature>
<evidence type="ECO:0000256" key="11">
    <source>
        <dbReference type="SAM" id="MobiDB-lite"/>
    </source>
</evidence>
<evidence type="ECO:0000256" key="2">
    <source>
        <dbReference type="ARBA" id="ARBA00022475"/>
    </source>
</evidence>
<dbReference type="SUPFAM" id="SSF81321">
    <property type="entry name" value="Family A G protein-coupled receptor-like"/>
    <property type="match status" value="1"/>
</dbReference>
<dbReference type="AlphaFoldDB" id="A0A8R1Y7M0"/>
<dbReference type="Pfam" id="PF00001">
    <property type="entry name" value="7tm_1"/>
    <property type="match status" value="1"/>
</dbReference>
<feature type="transmembrane region" description="Helical" evidence="12">
    <location>
        <begin position="746"/>
        <end position="765"/>
    </location>
</feature>
<evidence type="ECO:0000313" key="14">
    <source>
        <dbReference type="EnsemblMetazoa" id="PPA09225.1"/>
    </source>
</evidence>
<dbReference type="GO" id="GO:0004993">
    <property type="term" value="F:G protein-coupled serotonin receptor activity"/>
    <property type="evidence" value="ECO:0000318"/>
    <property type="project" value="GO_Central"/>
</dbReference>
<keyword evidence="6 12" id="KW-0472">Membrane</keyword>
<keyword evidence="7" id="KW-1015">Disulfide bond</keyword>
<reference evidence="14" key="2">
    <citation type="submission" date="2022-06" db="UniProtKB">
        <authorList>
            <consortium name="EnsemblMetazoa"/>
        </authorList>
    </citation>
    <scope>IDENTIFICATION</scope>
    <source>
        <strain evidence="14">PS312</strain>
    </source>
</reference>
<dbReference type="SMART" id="SM00175">
    <property type="entry name" value="RAB"/>
    <property type="match status" value="1"/>
</dbReference>
<keyword evidence="3 10" id="KW-0812">Transmembrane</keyword>
<dbReference type="PROSITE" id="PS51419">
    <property type="entry name" value="RAB"/>
    <property type="match status" value="1"/>
</dbReference>
<organism evidence="14 15">
    <name type="scientific">Pristionchus pacificus</name>
    <name type="common">Parasitic nematode worm</name>
    <dbReference type="NCBI Taxonomy" id="54126"/>
    <lineage>
        <taxon>Eukaryota</taxon>
        <taxon>Metazoa</taxon>
        <taxon>Ecdysozoa</taxon>
        <taxon>Nematoda</taxon>
        <taxon>Chromadorea</taxon>
        <taxon>Rhabditida</taxon>
        <taxon>Rhabditina</taxon>
        <taxon>Diplogasteromorpha</taxon>
        <taxon>Diplogasteroidea</taxon>
        <taxon>Neodiplogasteridae</taxon>
        <taxon>Pristionchus</taxon>
    </lineage>
</organism>
<gene>
    <name evidence="14" type="primary">WBGene00098779</name>
</gene>
<dbReference type="GO" id="GO:0007187">
    <property type="term" value="P:G protein-coupled receptor signaling pathway, coupled to cyclic nucleotide second messenger"/>
    <property type="evidence" value="ECO:0000318"/>
    <property type="project" value="GO_Central"/>
</dbReference>
<dbReference type="SMART" id="SM01381">
    <property type="entry name" value="7TM_GPCR_Srsx"/>
    <property type="match status" value="1"/>
</dbReference>
<dbReference type="SUPFAM" id="SSF52540">
    <property type="entry name" value="P-loop containing nucleoside triphosphate hydrolases"/>
    <property type="match status" value="1"/>
</dbReference>
<evidence type="ECO:0000259" key="13">
    <source>
        <dbReference type="PROSITE" id="PS50262"/>
    </source>
</evidence>
<evidence type="ECO:0000256" key="7">
    <source>
        <dbReference type="ARBA" id="ARBA00023157"/>
    </source>
</evidence>
<feature type="transmembrane region" description="Helical" evidence="12">
    <location>
        <begin position="462"/>
        <end position="486"/>
    </location>
</feature>
<dbReference type="PRINTS" id="PR00237">
    <property type="entry name" value="GPCRRHODOPSN"/>
</dbReference>
<dbReference type="SMART" id="SM00173">
    <property type="entry name" value="RAS"/>
    <property type="match status" value="1"/>
</dbReference>
<feature type="transmembrane region" description="Helical" evidence="12">
    <location>
        <begin position="714"/>
        <end position="740"/>
    </location>
</feature>
<accession>A0A8R1Y7M0</accession>
<dbReference type="GO" id="GO:0030425">
    <property type="term" value="C:dendrite"/>
    <property type="evidence" value="ECO:0000318"/>
    <property type="project" value="GO_Central"/>
</dbReference>
<comment type="similarity">
    <text evidence="10">Belongs to the G-protein coupled receptor 1 family.</text>
</comment>
<feature type="region of interest" description="Disordered" evidence="11">
    <location>
        <begin position="545"/>
        <end position="566"/>
    </location>
</feature>
<proteinExistence type="inferred from homology"/>
<dbReference type="Proteomes" id="UP000005239">
    <property type="component" value="Unassembled WGS sequence"/>
</dbReference>
<comment type="subcellular location">
    <subcellularLocation>
        <location evidence="1">Cell membrane</location>
        <topology evidence="1">Multi-pass membrane protein</topology>
    </subcellularLocation>
</comment>
<evidence type="ECO:0000256" key="5">
    <source>
        <dbReference type="ARBA" id="ARBA00023040"/>
    </source>
</evidence>
<sequence>MGIDGGVKSVNQRDDLRLLIIPSTYFIRRMQALSNDDETSVSSHLVDQQDLHFTRNRVKLAILGEKETGKSSLIRRFKWDVFPNDAPDQESQQVFTKRILGKTNKIELIECDAESLLVDDLAEEEDKLQLRNIRDWVDLHGCLIIYDTTEEGSFDKAVDYYKILSRALPPSCEIALVGTKCDLKESRKTSFRHADSIAESLGLSLFEVSAKTAINCVVCLDEILERIIDRREPNVESYVTESVYPTDDYNQPNEDISHPFFALTYPLLYLDDSLSKTCTIPWSPSFLPKPVKRSEYEWLSERVDRLFPSSSSLTMDLNETYDFNGSDIEWNETSEGMSLIEWRHPVLWPLLCSICMITVAGNCLVVAAVCTKKYLRNPTGYLIISLAIADLIVGIAVMPLNSLFEMTHHVWLLGLTSCDIWHALDILASTSSIWNLCIISIDRYLGVRDPIGYRERVSKKRILIAIACVWIMSIALSFPAIIWWRYSSPHLYNDQYKCVFTDSGHYILFSSIVSFYIPLCLILYTYGNVFLIASRHHRSLKTGIKKVPTGTKKKDSESAQSDSGHATLRIHFGRPNAVKEKGAANGGQNTTRLLLKQVSSRSLADRSVALPTSSTPLLAHPSSSRSMNTFAMARPGSRRNPVTRTQSHLLDGRRRNDDNDGRNRTTTYRDGATATTTLNGTHQQPPKKKMNVREKSRRMLKYVHEQRAARTLSIVVGAFIACWLPFFVWSPIAVIFPMLAGTSDQVFTIVTWAGHLNSMLNPLIYSRFSRDFRRAFKQLLTCQRERKANQLRYTQSQSSEMSYE</sequence>
<feature type="region of interest" description="Disordered" evidence="11">
    <location>
        <begin position="633"/>
        <end position="687"/>
    </location>
</feature>
<feature type="transmembrane region" description="Helical" evidence="12">
    <location>
        <begin position="381"/>
        <end position="400"/>
    </location>
</feature>
<dbReference type="PROSITE" id="PS50262">
    <property type="entry name" value="G_PROTEIN_RECEP_F1_2"/>
    <property type="match status" value="1"/>
</dbReference>
<dbReference type="PANTHER" id="PTHR24248:SF185">
    <property type="entry name" value="DOPAMINE RECEPTOR 2"/>
    <property type="match status" value="1"/>
</dbReference>
<evidence type="ECO:0000256" key="3">
    <source>
        <dbReference type="ARBA" id="ARBA00022692"/>
    </source>
</evidence>
<evidence type="ECO:0000256" key="8">
    <source>
        <dbReference type="ARBA" id="ARBA00023170"/>
    </source>
</evidence>
<evidence type="ECO:0000256" key="9">
    <source>
        <dbReference type="ARBA" id="ARBA00023224"/>
    </source>
</evidence>
<dbReference type="PROSITE" id="PS00237">
    <property type="entry name" value="G_PROTEIN_RECEP_F1_1"/>
    <property type="match status" value="1"/>
</dbReference>
<evidence type="ECO:0000256" key="12">
    <source>
        <dbReference type="SAM" id="Phobius"/>
    </source>
</evidence>
<evidence type="ECO:0000256" key="6">
    <source>
        <dbReference type="ARBA" id="ARBA00023136"/>
    </source>
</evidence>
<reference evidence="15" key="1">
    <citation type="journal article" date="2008" name="Nat. Genet.">
        <title>The Pristionchus pacificus genome provides a unique perspective on nematode lifestyle and parasitism.</title>
        <authorList>
            <person name="Dieterich C."/>
            <person name="Clifton S.W."/>
            <person name="Schuster L.N."/>
            <person name="Chinwalla A."/>
            <person name="Delehaunty K."/>
            <person name="Dinkelacker I."/>
            <person name="Fulton L."/>
            <person name="Fulton R."/>
            <person name="Godfrey J."/>
            <person name="Minx P."/>
            <person name="Mitreva M."/>
            <person name="Roeseler W."/>
            <person name="Tian H."/>
            <person name="Witte H."/>
            <person name="Yang S.P."/>
            <person name="Wilson R.K."/>
            <person name="Sommer R.J."/>
        </authorList>
    </citation>
    <scope>NUCLEOTIDE SEQUENCE [LARGE SCALE GENOMIC DNA]</scope>
    <source>
        <strain evidence="15">PS312</strain>
    </source>
</reference>
<dbReference type="GO" id="GO:0030594">
    <property type="term" value="F:neurotransmitter receptor activity"/>
    <property type="evidence" value="ECO:0000318"/>
    <property type="project" value="GO_Central"/>
</dbReference>
<evidence type="ECO:0000313" key="15">
    <source>
        <dbReference type="Proteomes" id="UP000005239"/>
    </source>
</evidence>
<evidence type="ECO:0000256" key="4">
    <source>
        <dbReference type="ARBA" id="ARBA00022989"/>
    </source>
</evidence>
<dbReference type="FunFam" id="1.20.1070.10:FF:000523">
    <property type="entry name" value="5-hydroxytryptamine receptor 2B"/>
    <property type="match status" value="1"/>
</dbReference>
<keyword evidence="15" id="KW-1185">Reference proteome</keyword>